<evidence type="ECO:0000256" key="1">
    <source>
        <dbReference type="ARBA" id="ARBA00022553"/>
    </source>
</evidence>
<dbReference type="SMART" id="SM00448">
    <property type="entry name" value="REC"/>
    <property type="match status" value="1"/>
</dbReference>
<accession>A0A2S8FVQ8</accession>
<evidence type="ECO:0000313" key="5">
    <source>
        <dbReference type="EMBL" id="PQO36265.1"/>
    </source>
</evidence>
<name>A0A2S8FVQ8_9BACT</name>
<proteinExistence type="predicted"/>
<evidence type="ECO:0000256" key="2">
    <source>
        <dbReference type="ARBA" id="ARBA00023012"/>
    </source>
</evidence>
<feature type="domain" description="Response regulatory" evidence="4">
    <location>
        <begin position="168"/>
        <end position="285"/>
    </location>
</feature>
<dbReference type="Gene3D" id="2.60.40.4380">
    <property type="entry name" value="Translational regulator CsrA"/>
    <property type="match status" value="1"/>
</dbReference>
<dbReference type="Proteomes" id="UP000238322">
    <property type="component" value="Unassembled WGS sequence"/>
</dbReference>
<keyword evidence="1 3" id="KW-0597">Phosphoprotein</keyword>
<dbReference type="PANTHER" id="PTHR44591">
    <property type="entry name" value="STRESS RESPONSE REGULATOR PROTEIN 1"/>
    <property type="match status" value="1"/>
</dbReference>
<dbReference type="CDD" id="cd17546">
    <property type="entry name" value="REC_hyHK_CKI1_RcsC-like"/>
    <property type="match status" value="1"/>
</dbReference>
<dbReference type="SUPFAM" id="SSF52172">
    <property type="entry name" value="CheY-like"/>
    <property type="match status" value="1"/>
</dbReference>
<feature type="modified residue" description="4-aspartylphosphate" evidence="3">
    <location>
        <position position="218"/>
    </location>
</feature>
<dbReference type="AlphaFoldDB" id="A0A2S8FVQ8"/>
<dbReference type="InterPro" id="IPR003751">
    <property type="entry name" value="CsrA"/>
</dbReference>
<organism evidence="5 6">
    <name type="scientific">Blastopirellula marina</name>
    <dbReference type="NCBI Taxonomy" id="124"/>
    <lineage>
        <taxon>Bacteria</taxon>
        <taxon>Pseudomonadati</taxon>
        <taxon>Planctomycetota</taxon>
        <taxon>Planctomycetia</taxon>
        <taxon>Pirellulales</taxon>
        <taxon>Pirellulaceae</taxon>
        <taxon>Blastopirellula</taxon>
    </lineage>
</organism>
<dbReference type="InterPro" id="IPR036107">
    <property type="entry name" value="CsrA_sf"/>
</dbReference>
<gene>
    <name evidence="5" type="ORF">C5Y83_10145</name>
</gene>
<dbReference type="GO" id="GO:0003723">
    <property type="term" value="F:RNA binding"/>
    <property type="evidence" value="ECO:0007669"/>
    <property type="project" value="InterPro"/>
</dbReference>
<dbReference type="Gene3D" id="3.40.50.2300">
    <property type="match status" value="1"/>
</dbReference>
<dbReference type="InterPro" id="IPR001789">
    <property type="entry name" value="Sig_transdc_resp-reg_receiver"/>
</dbReference>
<dbReference type="Pfam" id="PF00072">
    <property type="entry name" value="Response_reg"/>
    <property type="match status" value="1"/>
</dbReference>
<dbReference type="EMBL" id="PUHY01000006">
    <property type="protein sequence ID" value="PQO36265.1"/>
    <property type="molecule type" value="Genomic_DNA"/>
</dbReference>
<evidence type="ECO:0000313" key="6">
    <source>
        <dbReference type="Proteomes" id="UP000238322"/>
    </source>
</evidence>
<dbReference type="Pfam" id="PF02599">
    <property type="entry name" value="CsrA"/>
    <property type="match status" value="1"/>
</dbReference>
<protein>
    <recommendedName>
        <fullName evidence="4">Response regulatory domain-containing protein</fullName>
    </recommendedName>
</protein>
<evidence type="ECO:0000259" key="4">
    <source>
        <dbReference type="PROSITE" id="PS50110"/>
    </source>
</evidence>
<evidence type="ECO:0000256" key="3">
    <source>
        <dbReference type="PROSITE-ProRule" id="PRU00169"/>
    </source>
</evidence>
<sequence length="295" mass="33241">MQLRKPKLGAEFSFVRNSWPPYLVCSHFLHDCSKETVVLVVTRHSKDKISFPQVGITIHFIRVHSGNVKIGIDAPRDIAIVRDEIDSTETTASLIRRQFLRLPRDIRHGIRNELHQISIGLHLYRELLQAGQVQEAEEAFEVMQSCLQRLDENEVFQRTPPTSSASGNVLLVEDMANEREMLADFLRLHGYGVNTFANGSEVLNYLKENIAPKVILVDMKMPECDGPTTVRQIRSDSRIGSTHIFALSGTSPKENGLESGVKGIDRWFPKPVNPQGLINAIEAISKKPTRRIPES</sequence>
<dbReference type="GO" id="GO:0000160">
    <property type="term" value="P:phosphorelay signal transduction system"/>
    <property type="evidence" value="ECO:0007669"/>
    <property type="project" value="UniProtKB-KW"/>
</dbReference>
<dbReference type="InterPro" id="IPR050595">
    <property type="entry name" value="Bact_response_regulator"/>
</dbReference>
<dbReference type="PROSITE" id="PS50110">
    <property type="entry name" value="RESPONSE_REGULATORY"/>
    <property type="match status" value="1"/>
</dbReference>
<reference evidence="5 6" key="1">
    <citation type="submission" date="2018-02" db="EMBL/GenBank/DDBJ databases">
        <title>Comparative genomes isolates from brazilian mangrove.</title>
        <authorList>
            <person name="Araujo J.E."/>
            <person name="Taketani R.G."/>
            <person name="Silva M.C.P."/>
            <person name="Loureco M.V."/>
            <person name="Andreote F.D."/>
        </authorList>
    </citation>
    <scope>NUCLEOTIDE SEQUENCE [LARGE SCALE GENOMIC DNA]</scope>
    <source>
        <strain evidence="5 6">Hex-1 MGV</strain>
    </source>
</reference>
<dbReference type="InterPro" id="IPR011006">
    <property type="entry name" value="CheY-like_superfamily"/>
</dbReference>
<dbReference type="SUPFAM" id="SSF117130">
    <property type="entry name" value="CsrA-like"/>
    <property type="match status" value="1"/>
</dbReference>
<dbReference type="GO" id="GO:0006402">
    <property type="term" value="P:mRNA catabolic process"/>
    <property type="evidence" value="ECO:0007669"/>
    <property type="project" value="InterPro"/>
</dbReference>
<keyword evidence="2" id="KW-0902">Two-component regulatory system</keyword>
<dbReference type="PANTHER" id="PTHR44591:SF14">
    <property type="entry name" value="PROTEIN PILG"/>
    <property type="match status" value="1"/>
</dbReference>
<comment type="caution">
    <text evidence="5">The sequence shown here is derived from an EMBL/GenBank/DDBJ whole genome shotgun (WGS) entry which is preliminary data.</text>
</comment>
<dbReference type="GO" id="GO:0006109">
    <property type="term" value="P:regulation of carbohydrate metabolic process"/>
    <property type="evidence" value="ECO:0007669"/>
    <property type="project" value="InterPro"/>
</dbReference>